<dbReference type="Proteomes" id="UP000183129">
    <property type="component" value="Unassembled WGS sequence"/>
</dbReference>
<evidence type="ECO:0000313" key="1">
    <source>
        <dbReference type="EMBL" id="SFF45250.1"/>
    </source>
</evidence>
<protein>
    <submittedName>
        <fullName evidence="1">Uncharacterized protein</fullName>
    </submittedName>
</protein>
<name>A0A1I2IU47_9SPHI</name>
<dbReference type="EMBL" id="FONS01000015">
    <property type="protein sequence ID" value="SFF45250.1"/>
    <property type="molecule type" value="Genomic_DNA"/>
</dbReference>
<gene>
    <name evidence="1" type="ORF">SAMN03003324_03948</name>
</gene>
<accession>A0A1I2IU47</accession>
<sequence length="52" mass="5975">MKLRHLSGYFFMKKNDENYNSLGRHLLASRTADAFACKFSSFFSRNPPCVVA</sequence>
<reference evidence="1 2" key="1">
    <citation type="submission" date="2016-10" db="EMBL/GenBank/DDBJ databases">
        <authorList>
            <person name="de Groot N.N."/>
        </authorList>
    </citation>
    <scope>NUCLEOTIDE SEQUENCE [LARGE SCALE GENOMIC DNA]</scope>
    <source>
        <strain evidence="1 2">ATCC 51969</strain>
    </source>
</reference>
<evidence type="ECO:0000313" key="2">
    <source>
        <dbReference type="Proteomes" id="UP000183129"/>
    </source>
</evidence>
<organism evidence="1 2">
    <name type="scientific">Pedobacter antarcticus</name>
    <dbReference type="NCBI Taxonomy" id="34086"/>
    <lineage>
        <taxon>Bacteria</taxon>
        <taxon>Pseudomonadati</taxon>
        <taxon>Bacteroidota</taxon>
        <taxon>Sphingobacteriia</taxon>
        <taxon>Sphingobacteriales</taxon>
        <taxon>Sphingobacteriaceae</taxon>
        <taxon>Pedobacter</taxon>
    </lineage>
</organism>
<proteinExistence type="predicted"/>
<dbReference type="AlphaFoldDB" id="A0A1I2IU47"/>